<dbReference type="AlphaFoldDB" id="A0A368LHC0"/>
<keyword evidence="2" id="KW-1185">Reference proteome</keyword>
<evidence type="ECO:0000313" key="1">
    <source>
        <dbReference type="EMBL" id="RCS69170.1"/>
    </source>
</evidence>
<sequence>MQSTDDRYISHKVFNELTYYAQFYEYLSDSVMSFPTTGTTAIMNMDTYVFMSIKGTIESIHLVLKDGKLNDAYALLRKYYDSVMINAYTNLYINDHTGQTGFFIEEINDWLHGRKPLPRMKKMSAYLNKSAQLTELNRLFDSDDRYDGVRERCNDNMHYNYFALLMLNEGKIHMKERIHQLEQLSNDIRDVFILNVAYLFIINEHYMMSSDYIDYMEASMLPPEGSQYWVATFIQEMADNILSKVRPDILALLKRTTSMDLT</sequence>
<reference evidence="1 2" key="1">
    <citation type="journal article" date="2017" name="Elife">
        <title>Extensive horizontal gene transfer in cheese-associated bacteria.</title>
        <authorList>
            <person name="Bonham K.S."/>
            <person name="Wolfe B.E."/>
            <person name="Dutton R.J."/>
        </authorList>
    </citation>
    <scope>NUCLEOTIDE SEQUENCE [LARGE SCALE GENOMIC DNA]</scope>
    <source>
        <strain evidence="1 2">JB196</strain>
    </source>
</reference>
<protein>
    <submittedName>
        <fullName evidence="1">Uncharacterized protein</fullName>
    </submittedName>
</protein>
<evidence type="ECO:0000313" key="2">
    <source>
        <dbReference type="Proteomes" id="UP000252479"/>
    </source>
</evidence>
<proteinExistence type="predicted"/>
<dbReference type="GeneID" id="303190491"/>
<dbReference type="RefSeq" id="WP_086962235.1">
    <property type="nucleotide sequence ID" value="NZ_FUKS01000041.1"/>
</dbReference>
<dbReference type="EMBL" id="QPGL01000003">
    <property type="protein sequence ID" value="RCS69170.1"/>
    <property type="molecule type" value="Genomic_DNA"/>
</dbReference>
<organism evidence="1 2">
    <name type="scientific">Vibrio casei</name>
    <dbReference type="NCBI Taxonomy" id="673372"/>
    <lineage>
        <taxon>Bacteria</taxon>
        <taxon>Pseudomonadati</taxon>
        <taxon>Pseudomonadota</taxon>
        <taxon>Gammaproteobacteria</taxon>
        <taxon>Vibrionales</taxon>
        <taxon>Vibrionaceae</taxon>
        <taxon>Vibrio</taxon>
    </lineage>
</organism>
<accession>A0A368LHC0</accession>
<name>A0A368LHC0_9VIBR</name>
<comment type="caution">
    <text evidence="1">The sequence shown here is derived from an EMBL/GenBank/DDBJ whole genome shotgun (WGS) entry which is preliminary data.</text>
</comment>
<gene>
    <name evidence="1" type="ORF">CIK83_16335</name>
</gene>
<dbReference type="Proteomes" id="UP000252479">
    <property type="component" value="Unassembled WGS sequence"/>
</dbReference>